<dbReference type="InterPro" id="IPR000531">
    <property type="entry name" value="Beta-barrel_TonB"/>
</dbReference>
<evidence type="ECO:0000259" key="12">
    <source>
        <dbReference type="Pfam" id="PF07715"/>
    </source>
</evidence>
<dbReference type="InterPro" id="IPR039426">
    <property type="entry name" value="TonB-dep_rcpt-like"/>
</dbReference>
<comment type="similarity">
    <text evidence="8 9">Belongs to the TonB-dependent receptor family.</text>
</comment>
<dbReference type="AlphaFoldDB" id="A0A212AYF1"/>
<dbReference type="Pfam" id="PF07715">
    <property type="entry name" value="Plug"/>
    <property type="match status" value="1"/>
</dbReference>
<sequence>MRLLPRRLRRDLMMSVAVAALLALPAPAQEAAEVTRTGEPATVLDRIVLGAGQPRVATDTPQAVTVIDQQDLDSEQASSIDQIFANVPGVQGAGADNPLGFAFNIRGIGATETTASESRIIVNVDGVPKFYEQYRMGSFFSDVELYKQVEVLRGPASSTLYGSGAIGGVVNFTTKDASDFLTDGNTHALRFKGSYDSNGSGWLGSVIYAQKYDDRFEVIGNLNYRTMDEYKDGNGDRAKGSDAEAWSGLVKGTYHFGQDLDQSVRLSYQRTQSDMNESPLVRTGGGAPIIDTFGYINRDVTDDTIVAEYANPFVDSAWLDLRVQLSYSRTQVKQSDHVDTSGGFVTCMPGTLAVVCDSEYAYETTLAKVENVSEFAFGDWQNYLTTGLQFTHQNRVATSAVGALNFHPEGTDDKIGVYAQAEFNWQDRLAIVPGIRFDFGERSPGSGIPGAEDVSDTAVSPKIAALYKLTEAWGIFASYARTERMPTLDELYAHDARRVPSLDLAKEKADTVEVGVTYSAQGLLDADDSLALKGTLFHNDIENLIASNTGYQSVNGVVPRYLNIDNAKIWGGELEGAYSADRWFGRLAYSQVKGVNKDTRETLSTIPAEQVSLTLGGRLPEHNLEYGWRATYVDSITTTLGHFSSYDVHRLFVSWKPDTGALAGFTVDFAVDNVFDEDYRNNLYQDNGRGRTFKLSMTKQFDW</sequence>
<keyword evidence="13" id="KW-0675">Receptor</keyword>
<dbReference type="PANTHER" id="PTHR30069">
    <property type="entry name" value="TONB-DEPENDENT OUTER MEMBRANE RECEPTOR"/>
    <property type="match status" value="1"/>
</dbReference>
<comment type="subcellular location">
    <subcellularLocation>
        <location evidence="1 8">Cell outer membrane</location>
        <topology evidence="1 8">Multi-pass membrane protein</topology>
    </subcellularLocation>
</comment>
<evidence type="ECO:0000256" key="5">
    <source>
        <dbReference type="ARBA" id="ARBA00023077"/>
    </source>
</evidence>
<dbReference type="GO" id="GO:0015232">
    <property type="term" value="F:heme transmembrane transporter activity"/>
    <property type="evidence" value="ECO:0007669"/>
    <property type="project" value="InterPro"/>
</dbReference>
<protein>
    <submittedName>
        <fullName evidence="13">Hemin receptor protein HmuR</fullName>
    </submittedName>
</protein>
<evidence type="ECO:0000256" key="9">
    <source>
        <dbReference type="RuleBase" id="RU003357"/>
    </source>
</evidence>
<dbReference type="Pfam" id="PF00593">
    <property type="entry name" value="TonB_dep_Rec_b-barrel"/>
    <property type="match status" value="1"/>
</dbReference>
<dbReference type="GO" id="GO:0015344">
    <property type="term" value="F:siderophore uptake transmembrane transporter activity"/>
    <property type="evidence" value="ECO:0007669"/>
    <property type="project" value="TreeGrafter"/>
</dbReference>
<dbReference type="SUPFAM" id="SSF56935">
    <property type="entry name" value="Porins"/>
    <property type="match status" value="1"/>
</dbReference>
<evidence type="ECO:0000256" key="6">
    <source>
        <dbReference type="ARBA" id="ARBA00023136"/>
    </source>
</evidence>
<dbReference type="PROSITE" id="PS52016">
    <property type="entry name" value="TONB_DEPENDENT_REC_3"/>
    <property type="match status" value="1"/>
</dbReference>
<evidence type="ECO:0000313" key="13">
    <source>
        <dbReference type="EMBL" id="OWJ86502.1"/>
    </source>
</evidence>
<dbReference type="Gene3D" id="2.40.170.20">
    <property type="entry name" value="TonB-dependent receptor, beta-barrel domain"/>
    <property type="match status" value="1"/>
</dbReference>
<dbReference type="EMBL" id="NIPX01000001">
    <property type="protein sequence ID" value="OWJ86502.1"/>
    <property type="molecule type" value="Genomic_DNA"/>
</dbReference>
<dbReference type="Proteomes" id="UP000196640">
    <property type="component" value="Unassembled WGS sequence"/>
</dbReference>
<feature type="chain" id="PRO_5012510264" evidence="10">
    <location>
        <begin position="32"/>
        <end position="703"/>
    </location>
</feature>
<keyword evidence="2 8" id="KW-0813">Transport</keyword>
<keyword evidence="6 8" id="KW-0472">Membrane</keyword>
<evidence type="ECO:0000259" key="11">
    <source>
        <dbReference type="Pfam" id="PF00593"/>
    </source>
</evidence>
<gene>
    <name evidence="13" type="ORF">CDV52_00655</name>
</gene>
<keyword evidence="3 8" id="KW-1134">Transmembrane beta strand</keyword>
<dbReference type="GO" id="GO:0009279">
    <property type="term" value="C:cell outer membrane"/>
    <property type="evidence" value="ECO:0007669"/>
    <property type="project" value="UniProtKB-SubCell"/>
</dbReference>
<evidence type="ECO:0000256" key="4">
    <source>
        <dbReference type="ARBA" id="ARBA00022692"/>
    </source>
</evidence>
<keyword evidence="7 8" id="KW-0998">Cell outer membrane</keyword>
<dbReference type="STRING" id="366616.CG51_16465"/>
<evidence type="ECO:0000256" key="3">
    <source>
        <dbReference type="ARBA" id="ARBA00022452"/>
    </source>
</evidence>
<dbReference type="RefSeq" id="WP_088233404.1">
    <property type="nucleotide sequence ID" value="NZ_CALUEG010000007.1"/>
</dbReference>
<organism evidence="13 14">
    <name type="scientific">Haematobacter missouriensis</name>
    <dbReference type="NCBI Taxonomy" id="366616"/>
    <lineage>
        <taxon>Bacteria</taxon>
        <taxon>Pseudomonadati</taxon>
        <taxon>Pseudomonadota</taxon>
        <taxon>Alphaproteobacteria</taxon>
        <taxon>Rhodobacterales</taxon>
        <taxon>Paracoccaceae</taxon>
        <taxon>Haematobacter</taxon>
    </lineage>
</organism>
<dbReference type="InterPro" id="IPR011276">
    <property type="entry name" value="TonB_haem/Hb_rcpt"/>
</dbReference>
<feature type="signal peptide" evidence="10">
    <location>
        <begin position="1"/>
        <end position="31"/>
    </location>
</feature>
<comment type="caution">
    <text evidence="13">The sequence shown here is derived from an EMBL/GenBank/DDBJ whole genome shotgun (WGS) entry which is preliminary data.</text>
</comment>
<dbReference type="InterPro" id="IPR036942">
    <property type="entry name" value="Beta-barrel_TonB_sf"/>
</dbReference>
<name>A0A212AYF1_9RHOB</name>
<dbReference type="InterPro" id="IPR037066">
    <property type="entry name" value="Plug_dom_sf"/>
</dbReference>
<keyword evidence="10" id="KW-0732">Signal</keyword>
<evidence type="ECO:0000256" key="1">
    <source>
        <dbReference type="ARBA" id="ARBA00004571"/>
    </source>
</evidence>
<feature type="domain" description="TonB-dependent receptor plug" evidence="12">
    <location>
        <begin position="58"/>
        <end position="169"/>
    </location>
</feature>
<evidence type="ECO:0000313" key="14">
    <source>
        <dbReference type="Proteomes" id="UP000196640"/>
    </source>
</evidence>
<dbReference type="Gene3D" id="2.170.130.10">
    <property type="entry name" value="TonB-dependent receptor, plug domain"/>
    <property type="match status" value="1"/>
</dbReference>
<proteinExistence type="inferred from homology"/>
<feature type="domain" description="TonB-dependent receptor-like beta-barrel" evidence="11">
    <location>
        <begin position="298"/>
        <end position="674"/>
    </location>
</feature>
<dbReference type="PANTHER" id="PTHR30069:SF56">
    <property type="entry name" value="TONB-DEPENDENT HEME RECEPTOR A"/>
    <property type="match status" value="1"/>
</dbReference>
<accession>A0A212AYF1</accession>
<dbReference type="NCBIfam" id="TIGR01785">
    <property type="entry name" value="TonB-hemin"/>
    <property type="match status" value="1"/>
</dbReference>
<evidence type="ECO:0000256" key="2">
    <source>
        <dbReference type="ARBA" id="ARBA00022448"/>
    </source>
</evidence>
<keyword evidence="5 9" id="KW-0798">TonB box</keyword>
<evidence type="ECO:0000256" key="8">
    <source>
        <dbReference type="PROSITE-ProRule" id="PRU01360"/>
    </source>
</evidence>
<reference evidence="13 14" key="1">
    <citation type="submission" date="2016-11" db="EMBL/GenBank/DDBJ databases">
        <title>Comparison of Traditional DNA-DNA Hybridization with In Silico Genomic Analysis.</title>
        <authorList>
            <person name="Nicholson A.C."/>
            <person name="Sammons S."/>
            <person name="Humrighouse B.W."/>
            <person name="Graziano J."/>
            <person name="Lasker B."/>
            <person name="Whitney A.M."/>
            <person name="Mcquiston J.R."/>
        </authorList>
    </citation>
    <scope>NUCLEOTIDE SEQUENCE [LARGE SCALE GENOMIC DNA]</scope>
    <source>
        <strain evidence="13 14">H2381</strain>
    </source>
</reference>
<dbReference type="OrthoDB" id="9796221at2"/>
<dbReference type="CDD" id="cd01347">
    <property type="entry name" value="ligand_gated_channel"/>
    <property type="match status" value="1"/>
</dbReference>
<keyword evidence="4 8" id="KW-0812">Transmembrane</keyword>
<evidence type="ECO:0000256" key="7">
    <source>
        <dbReference type="ARBA" id="ARBA00023237"/>
    </source>
</evidence>
<evidence type="ECO:0000256" key="10">
    <source>
        <dbReference type="SAM" id="SignalP"/>
    </source>
</evidence>
<dbReference type="GO" id="GO:0044718">
    <property type="term" value="P:siderophore transmembrane transport"/>
    <property type="evidence" value="ECO:0007669"/>
    <property type="project" value="TreeGrafter"/>
</dbReference>
<dbReference type="InterPro" id="IPR012910">
    <property type="entry name" value="Plug_dom"/>
</dbReference>